<name>A0A7M1B1K1_9BACT</name>
<evidence type="ECO:0000313" key="2">
    <source>
        <dbReference type="EMBL" id="QOP43603.1"/>
    </source>
</evidence>
<evidence type="ECO:0000313" key="3">
    <source>
        <dbReference type="Proteomes" id="UP000593719"/>
    </source>
</evidence>
<proteinExistence type="predicted"/>
<feature type="signal peptide" evidence="1">
    <location>
        <begin position="1"/>
        <end position="18"/>
    </location>
</feature>
<protein>
    <recommendedName>
        <fullName evidence="4">Lipoprotein</fullName>
    </recommendedName>
</protein>
<dbReference type="EMBL" id="CP041235">
    <property type="protein sequence ID" value="QOP43603.1"/>
    <property type="molecule type" value="Genomic_DNA"/>
</dbReference>
<dbReference type="Proteomes" id="UP000593719">
    <property type="component" value="Chromosome"/>
</dbReference>
<dbReference type="RefSeq" id="WP_193149708.1">
    <property type="nucleotide sequence ID" value="NZ_CP041235.1"/>
</dbReference>
<gene>
    <name evidence="2" type="ORF">FJR45_06420</name>
</gene>
<feature type="chain" id="PRO_5033033985" description="Lipoprotein" evidence="1">
    <location>
        <begin position="19"/>
        <end position="151"/>
    </location>
</feature>
<keyword evidence="3" id="KW-1185">Reference proteome</keyword>
<evidence type="ECO:0000256" key="1">
    <source>
        <dbReference type="SAM" id="SignalP"/>
    </source>
</evidence>
<keyword evidence="1" id="KW-0732">Signal</keyword>
<sequence length="151" mass="17706">MKFLLPILLLLLTFLGCAQKNAFERFHLKNSQELAEDNLQSSKIVNTKAEVVAIVTAVYLNKTDPKIYKDYEYFYLYLYKKNKKSKVEFYLNDTPAILVEKLPVQNEFTALTSFHAKWNKYYLVGFTKQKKDTLHLKIQLGQNSTILTFKH</sequence>
<accession>A0A7M1B1K1</accession>
<dbReference type="PROSITE" id="PS51257">
    <property type="entry name" value="PROKAR_LIPOPROTEIN"/>
    <property type="match status" value="1"/>
</dbReference>
<reference evidence="2 3" key="1">
    <citation type="submission" date="2019-06" db="EMBL/GenBank/DDBJ databases">
        <title>Sulfurimonas gotlandica sp. nov., a chemoautotrophic and psychrotolerant epsilonproteobacterium isolated from a pelagic redoxcline, and an emended description of the genus Sulfurimonas.</title>
        <authorList>
            <person name="Wang S."/>
            <person name="Jiang L."/>
            <person name="Shao Z."/>
        </authorList>
    </citation>
    <scope>NUCLEOTIDE SEQUENCE [LARGE SCALE GENOMIC DNA]</scope>
    <source>
        <strain evidence="2 3">S2-6</strain>
    </source>
</reference>
<dbReference type="KEGG" id="ssei:FJR45_06420"/>
<organism evidence="2 3">
    <name type="scientific">Sulfurimonas sediminis</name>
    <dbReference type="NCBI Taxonomy" id="2590020"/>
    <lineage>
        <taxon>Bacteria</taxon>
        <taxon>Pseudomonadati</taxon>
        <taxon>Campylobacterota</taxon>
        <taxon>Epsilonproteobacteria</taxon>
        <taxon>Campylobacterales</taxon>
        <taxon>Sulfurimonadaceae</taxon>
        <taxon>Sulfurimonas</taxon>
    </lineage>
</organism>
<dbReference type="AlphaFoldDB" id="A0A7M1B1K1"/>
<evidence type="ECO:0008006" key="4">
    <source>
        <dbReference type="Google" id="ProtNLM"/>
    </source>
</evidence>